<dbReference type="SUPFAM" id="SSF47413">
    <property type="entry name" value="lambda repressor-like DNA-binding domains"/>
    <property type="match status" value="1"/>
</dbReference>
<keyword evidence="1" id="KW-0805">Transcription regulation</keyword>
<keyword evidence="2" id="KW-0238">DNA-binding</keyword>
<proteinExistence type="predicted"/>
<dbReference type="InterPro" id="IPR025997">
    <property type="entry name" value="SBP_2_dom"/>
</dbReference>
<feature type="domain" description="HTH lacI-type" evidence="4">
    <location>
        <begin position="19"/>
        <end position="73"/>
    </location>
</feature>
<dbReference type="InterPro" id="IPR000843">
    <property type="entry name" value="HTH_LacI"/>
</dbReference>
<evidence type="ECO:0000259" key="4">
    <source>
        <dbReference type="PROSITE" id="PS50932"/>
    </source>
</evidence>
<organism evidence="5 6">
    <name type="scientific">Dyadobacter linearis</name>
    <dbReference type="NCBI Taxonomy" id="2823330"/>
    <lineage>
        <taxon>Bacteria</taxon>
        <taxon>Pseudomonadati</taxon>
        <taxon>Bacteroidota</taxon>
        <taxon>Cytophagia</taxon>
        <taxon>Cytophagales</taxon>
        <taxon>Spirosomataceae</taxon>
        <taxon>Dyadobacter</taxon>
    </lineage>
</organism>
<name>A0ABN7R8Q4_9BACT</name>
<evidence type="ECO:0000313" key="6">
    <source>
        <dbReference type="Proteomes" id="UP000679725"/>
    </source>
</evidence>
<accession>A0ABN7R8Q4</accession>
<reference evidence="5 6" key="1">
    <citation type="submission" date="2021-04" db="EMBL/GenBank/DDBJ databases">
        <authorList>
            <person name="Rodrigo-Torres L."/>
            <person name="Arahal R. D."/>
            <person name="Lucena T."/>
        </authorList>
    </citation>
    <scope>NUCLEOTIDE SEQUENCE [LARGE SCALE GENOMIC DNA]</scope>
    <source>
        <strain evidence="5 6">CECT 9623</strain>
    </source>
</reference>
<dbReference type="CDD" id="cd01392">
    <property type="entry name" value="HTH_LacI"/>
    <property type="match status" value="1"/>
</dbReference>
<sequence>MLAFAKSNDLQKIVKKKIVRIKDIAEKAQTSKGTVDRVLHNRGRVADDVRERILGIIKELNYEPNFIAQSLKSQKTYNLAVLVPDPELDPYWQAPKIGLEKAEKELRQYGVSITQFNFDPHDDQSFIARAKDVTAEKPDGLLIAPVFYKEALPFFKEWFEMEIPYVLFNTQIEHVNPLCYIGQDSYRSGSLVAKILSFGLQSSGTILVAHINEDISNSAHLITKEEGFKDYFKHHSGEKNFNIVSQEIHFAEGSSPDAGLDEIRKQYPDLNAIYVTNSKAFEVAAYLEKRKLKDIKLVGYDLVERNLHFLNKEVIHFLINQNPLGQGYWGIHQLANHLVFKKEVAAIKFLPLDIITKENLDYYLDPQ</sequence>
<dbReference type="PROSITE" id="PS50932">
    <property type="entry name" value="HTH_LACI_2"/>
    <property type="match status" value="1"/>
</dbReference>
<gene>
    <name evidence="5" type="primary">purR_2</name>
    <name evidence="5" type="ORF">DYBT9623_02370</name>
</gene>
<dbReference type="InterPro" id="IPR010982">
    <property type="entry name" value="Lambda_DNA-bd_dom_sf"/>
</dbReference>
<dbReference type="PANTHER" id="PTHR30146">
    <property type="entry name" value="LACI-RELATED TRANSCRIPTIONAL REPRESSOR"/>
    <property type="match status" value="1"/>
</dbReference>
<protein>
    <submittedName>
        <fullName evidence="5">HTH-type transcriptional repressor PurR</fullName>
    </submittedName>
</protein>
<evidence type="ECO:0000256" key="1">
    <source>
        <dbReference type="ARBA" id="ARBA00023015"/>
    </source>
</evidence>
<dbReference type="Pfam" id="PF00356">
    <property type="entry name" value="LacI"/>
    <property type="match status" value="1"/>
</dbReference>
<evidence type="ECO:0000313" key="5">
    <source>
        <dbReference type="EMBL" id="CAG5069634.1"/>
    </source>
</evidence>
<dbReference type="Gene3D" id="3.40.50.2300">
    <property type="match status" value="2"/>
</dbReference>
<keyword evidence="6" id="KW-1185">Reference proteome</keyword>
<evidence type="ECO:0000256" key="3">
    <source>
        <dbReference type="ARBA" id="ARBA00023163"/>
    </source>
</evidence>
<dbReference type="SMART" id="SM00354">
    <property type="entry name" value="HTH_LACI"/>
    <property type="match status" value="1"/>
</dbReference>
<dbReference type="SUPFAM" id="SSF53822">
    <property type="entry name" value="Periplasmic binding protein-like I"/>
    <property type="match status" value="1"/>
</dbReference>
<dbReference type="InterPro" id="IPR028082">
    <property type="entry name" value="Peripla_BP_I"/>
</dbReference>
<dbReference type="Proteomes" id="UP000679725">
    <property type="component" value="Unassembled WGS sequence"/>
</dbReference>
<dbReference type="Pfam" id="PF13407">
    <property type="entry name" value="Peripla_BP_4"/>
    <property type="match status" value="1"/>
</dbReference>
<dbReference type="EMBL" id="CAJRAU010000003">
    <property type="protein sequence ID" value="CAG5069634.1"/>
    <property type="molecule type" value="Genomic_DNA"/>
</dbReference>
<comment type="caution">
    <text evidence="5">The sequence shown here is derived from an EMBL/GenBank/DDBJ whole genome shotgun (WGS) entry which is preliminary data.</text>
</comment>
<keyword evidence="3" id="KW-0804">Transcription</keyword>
<evidence type="ECO:0000256" key="2">
    <source>
        <dbReference type="ARBA" id="ARBA00023125"/>
    </source>
</evidence>
<dbReference type="PANTHER" id="PTHR30146:SF144">
    <property type="entry name" value="LACI-FAMILY TRANSCRIPTION REGULATOR"/>
    <property type="match status" value="1"/>
</dbReference>
<dbReference type="Gene3D" id="1.10.260.40">
    <property type="entry name" value="lambda repressor-like DNA-binding domains"/>
    <property type="match status" value="1"/>
</dbReference>